<gene>
    <name evidence="2" type="primary">nad6</name>
</gene>
<feature type="transmembrane region" description="Helical" evidence="1">
    <location>
        <begin position="130"/>
        <end position="154"/>
    </location>
</feature>
<keyword evidence="2" id="KW-0496">Mitochondrion</keyword>
<feature type="transmembrane region" description="Helical" evidence="1">
    <location>
        <begin position="12"/>
        <end position="32"/>
    </location>
</feature>
<reference evidence="2" key="1">
    <citation type="journal article" date="2018" name="J. ISSAAS">
        <title>The contribution of mitochondrial metagenomics to large-scale data mining and phylogenetic analysis of Coleoptera.</title>
        <authorList>
            <person name="Miller K."/>
            <person name="Linard B."/>
            <person name="Motyka M."/>
            <person name="Bocek M."/>
            <person name="Vogler A.P."/>
        </authorList>
    </citation>
    <scope>NUCLEOTIDE SEQUENCE</scope>
</reference>
<keyword evidence="1" id="KW-1133">Transmembrane helix</keyword>
<dbReference type="EMBL" id="MG193452">
    <property type="protein sequence ID" value="AXS65918.1"/>
    <property type="molecule type" value="Genomic_DNA"/>
</dbReference>
<keyword evidence="1" id="KW-0812">Transmembrane</keyword>
<name>A0A346RIM1_9CUCU</name>
<evidence type="ECO:0000313" key="2">
    <source>
        <dbReference type="EMBL" id="AXS65918.1"/>
    </source>
</evidence>
<accession>A0A346RIM1</accession>
<organism evidence="2">
    <name type="scientific">Tenebrionoidea sp. 20 KM-2017</name>
    <dbReference type="NCBI Taxonomy" id="2219476"/>
    <lineage>
        <taxon>Eukaryota</taxon>
        <taxon>Metazoa</taxon>
        <taxon>Ecdysozoa</taxon>
        <taxon>Arthropoda</taxon>
        <taxon>Hexapoda</taxon>
        <taxon>Insecta</taxon>
        <taxon>Pterygota</taxon>
        <taxon>Neoptera</taxon>
        <taxon>Endopterygota</taxon>
        <taxon>Coleoptera</taxon>
        <taxon>Polyphaga</taxon>
        <taxon>Cucujiformia</taxon>
    </lineage>
</organism>
<proteinExistence type="predicted"/>
<feature type="transmembrane region" description="Helical" evidence="1">
    <location>
        <begin position="78"/>
        <end position="97"/>
    </location>
</feature>
<sequence>MFLAINITLSMGLIFLTHPLSVTLFLLGQTLLTSLMCNIMSSSAWFSYILFLIMVSSMLIIFIYMTSIASNEKFMMSPLLLVMMALILLTSLLYLYVLHNNLLFAPNSITSYSHINSLQYNTMLTKYFNFPMLIIVSMMIIYLLLALIATVKITDFKHGPIRHMS</sequence>
<feature type="transmembrane region" description="Helical" evidence="1">
    <location>
        <begin position="44"/>
        <end position="66"/>
    </location>
</feature>
<protein>
    <submittedName>
        <fullName evidence="2">NADH dehydrogenase subunit 6</fullName>
    </submittedName>
</protein>
<evidence type="ECO:0000256" key="1">
    <source>
        <dbReference type="SAM" id="Phobius"/>
    </source>
</evidence>
<keyword evidence="1" id="KW-0472">Membrane</keyword>
<dbReference type="AlphaFoldDB" id="A0A346RIM1"/>
<geneLocation type="mitochondrion" evidence="2"/>